<evidence type="ECO:0000313" key="3">
    <source>
        <dbReference type="Proteomes" id="UP000654075"/>
    </source>
</evidence>
<dbReference type="OrthoDB" id="437328at2759"/>
<evidence type="ECO:0000256" key="1">
    <source>
        <dbReference type="SAM" id="MobiDB-lite"/>
    </source>
</evidence>
<dbReference type="AlphaFoldDB" id="A0A813E371"/>
<feature type="region of interest" description="Disordered" evidence="1">
    <location>
        <begin position="1"/>
        <end position="128"/>
    </location>
</feature>
<comment type="caution">
    <text evidence="2">The sequence shown here is derived from an EMBL/GenBank/DDBJ whole genome shotgun (WGS) entry which is preliminary data.</text>
</comment>
<gene>
    <name evidence="2" type="ORF">PGLA1383_LOCUS10742</name>
</gene>
<feature type="compositionally biased region" description="Pro residues" evidence="1">
    <location>
        <begin position="61"/>
        <end position="89"/>
    </location>
</feature>
<feature type="compositionally biased region" description="Basic and acidic residues" evidence="1">
    <location>
        <begin position="1"/>
        <end position="26"/>
    </location>
</feature>
<name>A0A813E371_POLGL</name>
<accession>A0A813E371</accession>
<feature type="non-terminal residue" evidence="2">
    <location>
        <position position="1"/>
    </location>
</feature>
<sequence length="128" mass="13279">VASKRAELARLHDVNESLTEDLERKTGCFGGGGSSRNRPAESYSPPQQANGNRGGVHQGRPGPPGRGPPGPPSRGPPPAIRGPPGPPGGGRPSDAPRGPPGYDNSEVANRRGTRAPPTLRRQDSDDEL</sequence>
<reference evidence="2" key="1">
    <citation type="submission" date="2021-02" db="EMBL/GenBank/DDBJ databases">
        <authorList>
            <person name="Dougan E. K."/>
            <person name="Rhodes N."/>
            <person name="Thang M."/>
            <person name="Chan C."/>
        </authorList>
    </citation>
    <scope>NUCLEOTIDE SEQUENCE</scope>
</reference>
<dbReference type="Proteomes" id="UP000654075">
    <property type="component" value="Unassembled WGS sequence"/>
</dbReference>
<proteinExistence type="predicted"/>
<dbReference type="EMBL" id="CAJNNV010005450">
    <property type="protein sequence ID" value="CAE8592084.1"/>
    <property type="molecule type" value="Genomic_DNA"/>
</dbReference>
<evidence type="ECO:0000313" key="2">
    <source>
        <dbReference type="EMBL" id="CAE8592084.1"/>
    </source>
</evidence>
<keyword evidence="3" id="KW-1185">Reference proteome</keyword>
<organism evidence="2 3">
    <name type="scientific">Polarella glacialis</name>
    <name type="common">Dinoflagellate</name>
    <dbReference type="NCBI Taxonomy" id="89957"/>
    <lineage>
        <taxon>Eukaryota</taxon>
        <taxon>Sar</taxon>
        <taxon>Alveolata</taxon>
        <taxon>Dinophyceae</taxon>
        <taxon>Suessiales</taxon>
        <taxon>Suessiaceae</taxon>
        <taxon>Polarella</taxon>
    </lineage>
</organism>
<protein>
    <submittedName>
        <fullName evidence="2">Uncharacterized protein</fullName>
    </submittedName>
</protein>